<dbReference type="Proteomes" id="UP000239415">
    <property type="component" value="Unassembled WGS sequence"/>
</dbReference>
<dbReference type="OrthoDB" id="7949713at2"/>
<dbReference type="RefSeq" id="WP_106330073.1">
    <property type="nucleotide sequence ID" value="NZ_BOMO01000059.1"/>
</dbReference>
<keyword evidence="3" id="KW-1185">Reference proteome</keyword>
<dbReference type="AlphaFoldDB" id="A0A2T0JX48"/>
<feature type="region of interest" description="Disordered" evidence="1">
    <location>
        <begin position="127"/>
        <end position="152"/>
    </location>
</feature>
<dbReference type="EMBL" id="PVMZ01000030">
    <property type="protein sequence ID" value="PRX12057.1"/>
    <property type="molecule type" value="Genomic_DNA"/>
</dbReference>
<evidence type="ECO:0000256" key="1">
    <source>
        <dbReference type="SAM" id="MobiDB-lite"/>
    </source>
</evidence>
<protein>
    <submittedName>
        <fullName evidence="2">Uncharacterized protein</fullName>
    </submittedName>
</protein>
<evidence type="ECO:0000313" key="3">
    <source>
        <dbReference type="Proteomes" id="UP000239415"/>
    </source>
</evidence>
<proteinExistence type="predicted"/>
<accession>A0A2T0JX48</accession>
<sequence length="176" mass="17724">MGHGTTRLIAVPMMLLVAALGGCTGDGGGTGAAPTGGGASAAPDEAAQGRKFAQCMRAEGIDMPDPGADGMAGIPGLAVGDEAGAKKMDAAMEKCRDLLPDGGEPPKASAEDIAKAREYAKCVRENGVPGFPDPDAETGLFRMDPDQADDLGDLEKASKNCQQFGSGMMPGITVGR</sequence>
<dbReference type="PROSITE" id="PS51257">
    <property type="entry name" value="PROKAR_LIPOPROTEIN"/>
    <property type="match status" value="1"/>
</dbReference>
<name>A0A2T0JX48_9ACTN</name>
<comment type="caution">
    <text evidence="2">The sequence shown here is derived from an EMBL/GenBank/DDBJ whole genome shotgun (WGS) entry which is preliminary data.</text>
</comment>
<evidence type="ECO:0000313" key="2">
    <source>
        <dbReference type="EMBL" id="PRX12057.1"/>
    </source>
</evidence>
<gene>
    <name evidence="2" type="ORF">CLV67_13082</name>
</gene>
<organism evidence="2 3">
    <name type="scientific">Actinoplanes italicus</name>
    <dbReference type="NCBI Taxonomy" id="113567"/>
    <lineage>
        <taxon>Bacteria</taxon>
        <taxon>Bacillati</taxon>
        <taxon>Actinomycetota</taxon>
        <taxon>Actinomycetes</taxon>
        <taxon>Micromonosporales</taxon>
        <taxon>Micromonosporaceae</taxon>
        <taxon>Actinoplanes</taxon>
    </lineage>
</organism>
<reference evidence="2 3" key="1">
    <citation type="submission" date="2018-03" db="EMBL/GenBank/DDBJ databases">
        <title>Genomic Encyclopedia of Archaeal and Bacterial Type Strains, Phase II (KMG-II): from individual species to whole genera.</title>
        <authorList>
            <person name="Goeker M."/>
        </authorList>
    </citation>
    <scope>NUCLEOTIDE SEQUENCE [LARGE SCALE GENOMIC DNA]</scope>
    <source>
        <strain evidence="2 3">DSM 43146</strain>
    </source>
</reference>